<protein>
    <submittedName>
        <fullName evidence="1">Uncharacterized protein</fullName>
    </submittedName>
</protein>
<dbReference type="Proteomes" id="UP000574390">
    <property type="component" value="Unassembled WGS sequence"/>
</dbReference>
<dbReference type="AlphaFoldDB" id="A0A7J6SHC8"/>
<comment type="caution">
    <text evidence="1">The sequence shown here is derived from an EMBL/GenBank/DDBJ whole genome shotgun (WGS) entry which is preliminary data.</text>
</comment>
<dbReference type="EMBL" id="JABANM010015152">
    <property type="protein sequence ID" value="KAF4731510.1"/>
    <property type="molecule type" value="Genomic_DNA"/>
</dbReference>
<organism evidence="1 2">
    <name type="scientific">Perkinsus olseni</name>
    <name type="common">Perkinsus atlanticus</name>
    <dbReference type="NCBI Taxonomy" id="32597"/>
    <lineage>
        <taxon>Eukaryota</taxon>
        <taxon>Sar</taxon>
        <taxon>Alveolata</taxon>
        <taxon>Perkinsozoa</taxon>
        <taxon>Perkinsea</taxon>
        <taxon>Perkinsida</taxon>
        <taxon>Perkinsidae</taxon>
        <taxon>Perkinsus</taxon>
    </lineage>
</organism>
<feature type="non-terminal residue" evidence="1">
    <location>
        <position position="1"/>
    </location>
</feature>
<gene>
    <name evidence="1" type="ORF">FOZ62_011000</name>
</gene>
<sequence>MITFLAVMKQPRHALLVDCLITSKWQLVTLAGEYRPKISTGWPMQSWAWAEAKREMNGQTLVLEITPEGRPRQLLEQGLSAE</sequence>
<reference evidence="1 2" key="1">
    <citation type="submission" date="2020-04" db="EMBL/GenBank/DDBJ databases">
        <title>Perkinsus olseni comparative genomics.</title>
        <authorList>
            <person name="Bogema D.R."/>
        </authorList>
    </citation>
    <scope>NUCLEOTIDE SEQUENCE [LARGE SCALE GENOMIC DNA]</scope>
    <source>
        <strain evidence="1">ATCC PRA-205</strain>
    </source>
</reference>
<accession>A0A7J6SHC8</accession>
<name>A0A7J6SHC8_PEROL</name>
<evidence type="ECO:0000313" key="1">
    <source>
        <dbReference type="EMBL" id="KAF4731510.1"/>
    </source>
</evidence>
<proteinExistence type="predicted"/>
<evidence type="ECO:0000313" key="2">
    <source>
        <dbReference type="Proteomes" id="UP000574390"/>
    </source>
</evidence>